<keyword evidence="2" id="KW-1185">Reference proteome</keyword>
<dbReference type="PANTHER" id="PTHR34861">
    <property type="match status" value="1"/>
</dbReference>
<dbReference type="EMBL" id="BMLQ01000007">
    <property type="protein sequence ID" value="GGO47270.1"/>
    <property type="molecule type" value="Genomic_DNA"/>
</dbReference>
<dbReference type="Gene3D" id="3.50.30.50">
    <property type="entry name" value="Putative cyclase"/>
    <property type="match status" value="1"/>
</dbReference>
<reference evidence="2" key="1">
    <citation type="journal article" date="2019" name="Int. J. Syst. Evol. Microbiol.">
        <title>The Global Catalogue of Microorganisms (GCM) 10K type strain sequencing project: providing services to taxonomists for standard genome sequencing and annotation.</title>
        <authorList>
            <consortium name="The Broad Institute Genomics Platform"/>
            <consortium name="The Broad Institute Genome Sequencing Center for Infectious Disease"/>
            <person name="Wu L."/>
            <person name="Ma J."/>
        </authorList>
    </citation>
    <scope>NUCLEOTIDE SEQUENCE [LARGE SCALE GENOMIC DNA]</scope>
    <source>
        <strain evidence="2">CGMCC 1.7064</strain>
    </source>
</reference>
<comment type="caution">
    <text evidence="1">The sequence shown here is derived from an EMBL/GenBank/DDBJ whole genome shotgun (WGS) entry which is preliminary data.</text>
</comment>
<protein>
    <submittedName>
        <fullName evidence="1">Cyclase</fullName>
    </submittedName>
</protein>
<sequence length="270" mass="28128">MNSALLDVVQSGLHTVDLGRQLRVGMPQSPNHPQFWHTLPRRHGDMVRADGGSAANDMISTGTHVGTHIDALAHVSQDGKLHGGANAGDSCLGGKYVEHGVHTIEPMLKRGLLLDIPAYKGLPDLEGGYEITVEDLQGCMASQDVEVKAGDVVLIRSGWGKKFAEGSAYVGGPSGVPGISEAGATFLAGLGVHALGADTIAFEMLPPGGGHAQLPAHRILLVESGIYIIEALDLEGLAEQGLHEFLFVLVPLNIFGATGSPVRPLAVVPA</sequence>
<dbReference type="SUPFAM" id="SSF102198">
    <property type="entry name" value="Putative cyclase"/>
    <property type="match status" value="1"/>
</dbReference>
<dbReference type="Proteomes" id="UP000642509">
    <property type="component" value="Unassembled WGS sequence"/>
</dbReference>
<dbReference type="RefSeq" id="WP_188806414.1">
    <property type="nucleotide sequence ID" value="NZ_BAAAOU010000002.1"/>
</dbReference>
<dbReference type="PANTHER" id="PTHR34861:SF10">
    <property type="entry name" value="CYCLASE"/>
    <property type="match status" value="1"/>
</dbReference>
<organism evidence="1 2">
    <name type="scientific">Citricoccus zhacaiensis</name>
    <dbReference type="NCBI Taxonomy" id="489142"/>
    <lineage>
        <taxon>Bacteria</taxon>
        <taxon>Bacillati</taxon>
        <taxon>Actinomycetota</taxon>
        <taxon>Actinomycetes</taxon>
        <taxon>Micrococcales</taxon>
        <taxon>Micrococcaceae</taxon>
        <taxon>Citricoccus</taxon>
    </lineage>
</organism>
<proteinExistence type="predicted"/>
<evidence type="ECO:0000313" key="1">
    <source>
        <dbReference type="EMBL" id="GGO47270.1"/>
    </source>
</evidence>
<accession>A0ABQ2M518</accession>
<dbReference type="InterPro" id="IPR007325">
    <property type="entry name" value="KFase/CYL"/>
</dbReference>
<dbReference type="InterPro" id="IPR037175">
    <property type="entry name" value="KFase_sf"/>
</dbReference>
<name>A0ABQ2M518_9MICC</name>
<gene>
    <name evidence="1" type="ORF">GCM10010977_24110</name>
</gene>
<evidence type="ECO:0000313" key="2">
    <source>
        <dbReference type="Proteomes" id="UP000642509"/>
    </source>
</evidence>
<dbReference type="Pfam" id="PF04199">
    <property type="entry name" value="Cyclase"/>
    <property type="match status" value="1"/>
</dbReference>